<evidence type="ECO:0000256" key="3">
    <source>
        <dbReference type="ARBA" id="ARBA00022426"/>
    </source>
</evidence>
<feature type="region of interest" description="Disordered" evidence="14">
    <location>
        <begin position="386"/>
        <end position="420"/>
    </location>
</feature>
<feature type="transmembrane region" description="Helical" evidence="13">
    <location>
        <begin position="35"/>
        <end position="56"/>
    </location>
</feature>
<evidence type="ECO:0000256" key="12">
    <source>
        <dbReference type="ARBA" id="ARBA00023285"/>
    </source>
</evidence>
<proteinExistence type="inferred from homology"/>
<keyword evidence="6" id="KW-0533">Nickel</keyword>
<organism evidence="15 16">
    <name type="scientific">Cobetia amphilecti</name>
    <dbReference type="NCBI Taxonomy" id="1055104"/>
    <lineage>
        <taxon>Bacteria</taxon>
        <taxon>Pseudomonadati</taxon>
        <taxon>Pseudomonadota</taxon>
        <taxon>Gammaproteobacteria</taxon>
        <taxon>Oceanospirillales</taxon>
        <taxon>Halomonadaceae</taxon>
        <taxon>Cobetia</taxon>
    </lineage>
</organism>
<evidence type="ECO:0000256" key="1">
    <source>
        <dbReference type="ARBA" id="ARBA00002510"/>
    </source>
</evidence>
<keyword evidence="10" id="KW-0921">Nickel transport</keyword>
<keyword evidence="12" id="KW-0170">Cobalt</keyword>
<dbReference type="EMBL" id="JASCSA010000010">
    <property type="protein sequence ID" value="MDI5885255.1"/>
    <property type="molecule type" value="Genomic_DNA"/>
</dbReference>
<evidence type="ECO:0000256" key="11">
    <source>
        <dbReference type="ARBA" id="ARBA00023136"/>
    </source>
</evidence>
<feature type="transmembrane region" description="Helical" evidence="13">
    <location>
        <begin position="275"/>
        <end position="298"/>
    </location>
</feature>
<evidence type="ECO:0000256" key="2">
    <source>
        <dbReference type="ARBA" id="ARBA00004651"/>
    </source>
</evidence>
<dbReference type="RefSeq" id="WP_284727141.1">
    <property type="nucleotide sequence ID" value="NZ_JASCSA010000010.1"/>
</dbReference>
<evidence type="ECO:0000256" key="7">
    <source>
        <dbReference type="ARBA" id="ARBA00022692"/>
    </source>
</evidence>
<name>A0ABT6USD7_9GAMM</name>
<keyword evidence="7 13" id="KW-0812">Transmembrane</keyword>
<gene>
    <name evidence="15" type="ORF">QLT01_12920</name>
</gene>
<feature type="compositionally biased region" description="Polar residues" evidence="14">
    <location>
        <begin position="400"/>
        <end position="420"/>
    </location>
</feature>
<feature type="transmembrane region" description="Helical" evidence="13">
    <location>
        <begin position="173"/>
        <end position="191"/>
    </location>
</feature>
<dbReference type="InterPro" id="IPR011541">
    <property type="entry name" value="Ni/Co_transpt_high_affinity"/>
</dbReference>
<evidence type="ECO:0000313" key="15">
    <source>
        <dbReference type="EMBL" id="MDI5885255.1"/>
    </source>
</evidence>
<evidence type="ECO:0000256" key="6">
    <source>
        <dbReference type="ARBA" id="ARBA00022596"/>
    </source>
</evidence>
<feature type="transmembrane region" description="Helical" evidence="13">
    <location>
        <begin position="131"/>
        <end position="153"/>
    </location>
</feature>
<sequence>MRSEPKDTSGLGDIKSLKGMRDGLLKPASSRGRRLAGWLAVGCGLLVLGMALWPSLVQGWGEALGWVFAEQSRFQRSLGRAMSELAAHPGTPWALIGLSFAYGVLHAAGPGHGKVVISTLLVSQPIVRRRALWLSLLAALLQGVSALVLVGLGAGLLDWAGRDVLGQVEKVTLLSHLGVLVLGLLLLWRAARTLWRVVRAQPASSVGAPQAPAMQGLAFEPSPGHDHSHSQSHSHPHSHSHSHGHAHSHGHDCGCGHAHGVTAEQASGDWRTMGMAVLAIGLRPCSGAILVLLAALALNMVGSGVLAVLAMSLGTALTVGSVAMATLIMKASGRLAAAGSRLGGPHSNGRARRQWPWAALVGLLGGIIITVFGALLVASSLKALDSPTGRGASPFDRSAPGTSLQSPLGPRSSGQSSGEE</sequence>
<feature type="transmembrane region" description="Helical" evidence="13">
    <location>
        <begin position="92"/>
        <end position="110"/>
    </location>
</feature>
<reference evidence="15 16" key="1">
    <citation type="submission" date="2023-04" db="EMBL/GenBank/DDBJ databases">
        <authorList>
            <person name="Otstavnykh N."/>
            <person name="Seitkalieva A."/>
            <person name="Bystritskaya E."/>
        </authorList>
    </citation>
    <scope>NUCLEOTIDE SEQUENCE [LARGE SCALE GENOMIC DNA]</scope>
    <source>
        <strain evidence="15 16">NRIC 0815</strain>
    </source>
</reference>
<keyword evidence="4 13" id="KW-0813">Transport</keyword>
<reference evidence="16" key="2">
    <citation type="submission" date="2023-07" db="EMBL/GenBank/DDBJ databases">
        <title>Genome-based characterization of strain KMM 296 and proposal for reclassification of Cobetia litoralis and Cobetia pacifica, and emended description of the species Cobetia amphilecti and Cobetia marina.</title>
        <authorList>
            <person name="Balabanova L."/>
            <person name="Nedashkovskaya O."/>
        </authorList>
    </citation>
    <scope>NUCLEOTIDE SEQUENCE [LARGE SCALE GENOMIC DNA]</scope>
    <source>
        <strain evidence="16">NRIC 0815</strain>
    </source>
</reference>
<feature type="transmembrane region" description="Helical" evidence="13">
    <location>
        <begin position="357"/>
        <end position="378"/>
    </location>
</feature>
<feature type="region of interest" description="Disordered" evidence="14">
    <location>
        <begin position="215"/>
        <end position="251"/>
    </location>
</feature>
<comment type="caution">
    <text evidence="15">The sequence shown here is derived from an EMBL/GenBank/DDBJ whole genome shotgun (WGS) entry which is preliminary data.</text>
</comment>
<evidence type="ECO:0000256" key="4">
    <source>
        <dbReference type="ARBA" id="ARBA00022448"/>
    </source>
</evidence>
<dbReference type="InterPro" id="IPR051224">
    <property type="entry name" value="NiCoT_RcnA"/>
</dbReference>
<dbReference type="Pfam" id="PF03824">
    <property type="entry name" value="NicO"/>
    <property type="match status" value="1"/>
</dbReference>
<feature type="compositionally biased region" description="Basic residues" evidence="14">
    <location>
        <begin position="230"/>
        <end position="248"/>
    </location>
</feature>
<protein>
    <recommendedName>
        <fullName evidence="13">Nickel/cobalt efflux system</fullName>
    </recommendedName>
</protein>
<keyword evidence="16" id="KW-1185">Reference proteome</keyword>
<comment type="similarity">
    <text evidence="13">Belongs to the NiCoT transporter (TC 2.A.52) family.</text>
</comment>
<evidence type="ECO:0000256" key="14">
    <source>
        <dbReference type="SAM" id="MobiDB-lite"/>
    </source>
</evidence>
<keyword evidence="8 13" id="KW-1133">Transmembrane helix</keyword>
<evidence type="ECO:0000256" key="13">
    <source>
        <dbReference type="RuleBase" id="RU362101"/>
    </source>
</evidence>
<comment type="subcellular location">
    <subcellularLocation>
        <location evidence="2 13">Cell membrane</location>
        <topology evidence="2 13">Multi-pass membrane protein</topology>
    </subcellularLocation>
</comment>
<feature type="transmembrane region" description="Helical" evidence="13">
    <location>
        <begin position="304"/>
        <end position="328"/>
    </location>
</feature>
<keyword evidence="11 13" id="KW-0472">Membrane</keyword>
<keyword evidence="3" id="KW-0171">Cobalt transport</keyword>
<dbReference type="Proteomes" id="UP001229025">
    <property type="component" value="Unassembled WGS sequence"/>
</dbReference>
<evidence type="ECO:0000256" key="5">
    <source>
        <dbReference type="ARBA" id="ARBA00022475"/>
    </source>
</evidence>
<evidence type="ECO:0000256" key="9">
    <source>
        <dbReference type="ARBA" id="ARBA00023065"/>
    </source>
</evidence>
<comment type="function">
    <text evidence="1">Efflux system for nickel and cobalt.</text>
</comment>
<keyword evidence="9" id="KW-0406">Ion transport</keyword>
<dbReference type="PANTHER" id="PTHR40659">
    <property type="entry name" value="NICKEL/COBALT EFFLUX SYSTEM RCNA"/>
    <property type="match status" value="1"/>
</dbReference>
<accession>A0ABT6USD7</accession>
<keyword evidence="5" id="KW-1003">Cell membrane</keyword>
<evidence type="ECO:0000313" key="16">
    <source>
        <dbReference type="Proteomes" id="UP001229025"/>
    </source>
</evidence>
<evidence type="ECO:0000256" key="8">
    <source>
        <dbReference type="ARBA" id="ARBA00022989"/>
    </source>
</evidence>
<dbReference type="PANTHER" id="PTHR40659:SF1">
    <property type="entry name" value="NICKEL_COBALT EFFLUX SYSTEM RCNA"/>
    <property type="match status" value="1"/>
</dbReference>
<evidence type="ECO:0000256" key="10">
    <source>
        <dbReference type="ARBA" id="ARBA00023112"/>
    </source>
</evidence>